<name>A0A7E4W5P3_PANRE</name>
<keyword evidence="1" id="KW-1185">Reference proteome</keyword>
<protein>
    <submittedName>
        <fullName evidence="2">Secreted protein</fullName>
    </submittedName>
</protein>
<evidence type="ECO:0000313" key="2">
    <source>
        <dbReference type="WBParaSite" id="Pan_g7698.t1"/>
    </source>
</evidence>
<dbReference type="AlphaFoldDB" id="A0A7E4W5P3"/>
<evidence type="ECO:0000313" key="1">
    <source>
        <dbReference type="Proteomes" id="UP000492821"/>
    </source>
</evidence>
<reference evidence="1" key="1">
    <citation type="journal article" date="2013" name="Genetics">
        <title>The draft genome and transcriptome of Panagrellus redivivus are shaped by the harsh demands of a free-living lifestyle.</title>
        <authorList>
            <person name="Srinivasan J."/>
            <person name="Dillman A.R."/>
            <person name="Macchietto M.G."/>
            <person name="Heikkinen L."/>
            <person name="Lakso M."/>
            <person name="Fracchia K.M."/>
            <person name="Antoshechkin I."/>
            <person name="Mortazavi A."/>
            <person name="Wong G."/>
            <person name="Sternberg P.W."/>
        </authorList>
    </citation>
    <scope>NUCLEOTIDE SEQUENCE [LARGE SCALE GENOMIC DNA]</scope>
    <source>
        <strain evidence="1">MT8872</strain>
    </source>
</reference>
<proteinExistence type="predicted"/>
<dbReference type="WBParaSite" id="Pan_g7698.t1">
    <property type="protein sequence ID" value="Pan_g7698.t1"/>
    <property type="gene ID" value="Pan_g7698"/>
</dbReference>
<reference evidence="2" key="2">
    <citation type="submission" date="2020-10" db="UniProtKB">
        <authorList>
            <consortium name="WormBaseParasite"/>
        </authorList>
    </citation>
    <scope>IDENTIFICATION</scope>
</reference>
<sequence length="107" mass="12381">MIVLNVLFVSRHRSLKLVKCLIDRSPMYNVRSGCKSHLSDSSKAPLAIIHHTRLIYLQSSWVGRNRVRPGLAYLWFLLYGLLSCRFIRLRDCGFGQMVLKSNMDRDA</sequence>
<dbReference type="Proteomes" id="UP000492821">
    <property type="component" value="Unassembled WGS sequence"/>
</dbReference>
<organism evidence="1 2">
    <name type="scientific">Panagrellus redivivus</name>
    <name type="common">Microworm</name>
    <dbReference type="NCBI Taxonomy" id="6233"/>
    <lineage>
        <taxon>Eukaryota</taxon>
        <taxon>Metazoa</taxon>
        <taxon>Ecdysozoa</taxon>
        <taxon>Nematoda</taxon>
        <taxon>Chromadorea</taxon>
        <taxon>Rhabditida</taxon>
        <taxon>Tylenchina</taxon>
        <taxon>Panagrolaimomorpha</taxon>
        <taxon>Panagrolaimoidea</taxon>
        <taxon>Panagrolaimidae</taxon>
        <taxon>Panagrellus</taxon>
    </lineage>
</organism>
<accession>A0A7E4W5P3</accession>